<proteinExistence type="predicted"/>
<dbReference type="Proteomes" id="UP000499080">
    <property type="component" value="Unassembled WGS sequence"/>
</dbReference>
<accession>A0A4Y2J5M6</accession>
<evidence type="ECO:0000313" key="1">
    <source>
        <dbReference type="EMBL" id="GBM85543.1"/>
    </source>
</evidence>
<protein>
    <submittedName>
        <fullName evidence="1">Uncharacterized protein</fullName>
    </submittedName>
</protein>
<sequence>VRHRHQLSVASLLSNDFRETHKWIELRSPAVERMTRNREIRSPESEGSFFLFLSMPDKGLQIGISKGLLV</sequence>
<dbReference type="EMBL" id="BGPR01266099">
    <property type="protein sequence ID" value="GBM85543.1"/>
    <property type="molecule type" value="Genomic_DNA"/>
</dbReference>
<feature type="non-terminal residue" evidence="1">
    <location>
        <position position="1"/>
    </location>
</feature>
<reference evidence="1 2" key="1">
    <citation type="journal article" date="2019" name="Sci. Rep.">
        <title>Orb-weaving spider Araneus ventricosus genome elucidates the spidroin gene catalogue.</title>
        <authorList>
            <person name="Kono N."/>
            <person name="Nakamura H."/>
            <person name="Ohtoshi R."/>
            <person name="Moran D.A.P."/>
            <person name="Shinohara A."/>
            <person name="Yoshida Y."/>
            <person name="Fujiwara M."/>
            <person name="Mori M."/>
            <person name="Tomita M."/>
            <person name="Arakawa K."/>
        </authorList>
    </citation>
    <scope>NUCLEOTIDE SEQUENCE [LARGE SCALE GENOMIC DNA]</scope>
</reference>
<name>A0A4Y2J5M6_ARAVE</name>
<keyword evidence="2" id="KW-1185">Reference proteome</keyword>
<organism evidence="1 2">
    <name type="scientific">Araneus ventricosus</name>
    <name type="common">Orbweaver spider</name>
    <name type="synonym">Epeira ventricosa</name>
    <dbReference type="NCBI Taxonomy" id="182803"/>
    <lineage>
        <taxon>Eukaryota</taxon>
        <taxon>Metazoa</taxon>
        <taxon>Ecdysozoa</taxon>
        <taxon>Arthropoda</taxon>
        <taxon>Chelicerata</taxon>
        <taxon>Arachnida</taxon>
        <taxon>Araneae</taxon>
        <taxon>Araneomorphae</taxon>
        <taxon>Entelegynae</taxon>
        <taxon>Araneoidea</taxon>
        <taxon>Araneidae</taxon>
        <taxon>Araneus</taxon>
    </lineage>
</organism>
<comment type="caution">
    <text evidence="1">The sequence shown here is derived from an EMBL/GenBank/DDBJ whole genome shotgun (WGS) entry which is preliminary data.</text>
</comment>
<evidence type="ECO:0000313" key="2">
    <source>
        <dbReference type="Proteomes" id="UP000499080"/>
    </source>
</evidence>
<gene>
    <name evidence="1" type="ORF">AVEN_141631_1</name>
</gene>
<dbReference type="AlphaFoldDB" id="A0A4Y2J5M6"/>